<dbReference type="OrthoDB" id="199913at2759"/>
<evidence type="ECO:0000256" key="1">
    <source>
        <dbReference type="SAM" id="MobiDB-lite"/>
    </source>
</evidence>
<organism evidence="2 3">
    <name type="scientific">Callosobruchus maculatus</name>
    <name type="common">Southern cowpea weevil</name>
    <name type="synonym">Pulse bruchid</name>
    <dbReference type="NCBI Taxonomy" id="64391"/>
    <lineage>
        <taxon>Eukaryota</taxon>
        <taxon>Metazoa</taxon>
        <taxon>Ecdysozoa</taxon>
        <taxon>Arthropoda</taxon>
        <taxon>Hexapoda</taxon>
        <taxon>Insecta</taxon>
        <taxon>Pterygota</taxon>
        <taxon>Neoptera</taxon>
        <taxon>Endopterygota</taxon>
        <taxon>Coleoptera</taxon>
        <taxon>Polyphaga</taxon>
        <taxon>Cucujiformia</taxon>
        <taxon>Chrysomeloidea</taxon>
        <taxon>Chrysomelidae</taxon>
        <taxon>Bruchinae</taxon>
        <taxon>Bruchini</taxon>
        <taxon>Callosobruchus</taxon>
    </lineage>
</organism>
<sequence length="181" mass="20304">MFVLKISVSVKTDKERDGYFEFILVDDSGNIAEAVPSYKKEYRPVKETSNNTFLYFAHPPQLGPIKEARVKWNEKKKLYCFVYCDQHINVERVEVEPVLPRKQIREASMLCPPPEGTKIENGAYKSFSKCDTSNKTQLSPAVSGKHKKVTCKAAKGTEKNTTAQMSSTPSLVSSTANMSQS</sequence>
<protein>
    <submittedName>
        <fullName evidence="2">Uncharacterized protein</fullName>
    </submittedName>
</protein>
<dbReference type="AlphaFoldDB" id="A0A653BM55"/>
<proteinExistence type="predicted"/>
<gene>
    <name evidence="2" type="ORF">CALMAC_LOCUS1794</name>
</gene>
<keyword evidence="3" id="KW-1185">Reference proteome</keyword>
<accession>A0A653BM55</accession>
<dbReference type="Proteomes" id="UP000410492">
    <property type="component" value="Unassembled WGS sequence"/>
</dbReference>
<feature type="compositionally biased region" description="Polar residues" evidence="1">
    <location>
        <begin position="159"/>
        <end position="181"/>
    </location>
</feature>
<feature type="region of interest" description="Disordered" evidence="1">
    <location>
        <begin position="152"/>
        <end position="181"/>
    </location>
</feature>
<reference evidence="2 3" key="1">
    <citation type="submission" date="2019-01" db="EMBL/GenBank/DDBJ databases">
        <authorList>
            <person name="Sayadi A."/>
        </authorList>
    </citation>
    <scope>NUCLEOTIDE SEQUENCE [LARGE SCALE GENOMIC DNA]</scope>
</reference>
<name>A0A653BM55_CALMS</name>
<dbReference type="EMBL" id="CAACVG010002126">
    <property type="protein sequence ID" value="VEN36076.1"/>
    <property type="molecule type" value="Genomic_DNA"/>
</dbReference>
<evidence type="ECO:0000313" key="3">
    <source>
        <dbReference type="Proteomes" id="UP000410492"/>
    </source>
</evidence>
<evidence type="ECO:0000313" key="2">
    <source>
        <dbReference type="EMBL" id="VEN36076.1"/>
    </source>
</evidence>